<evidence type="ECO:0000256" key="2">
    <source>
        <dbReference type="SAM" id="MobiDB-lite"/>
    </source>
</evidence>
<reference evidence="3 4" key="1">
    <citation type="submission" date="2024-09" db="EMBL/GenBank/DDBJ databases">
        <authorList>
            <person name="Sun Q."/>
            <person name="Mori K."/>
        </authorList>
    </citation>
    <scope>NUCLEOTIDE SEQUENCE [LARGE SCALE GENOMIC DNA]</scope>
    <source>
        <strain evidence="3 4">JCM 3143</strain>
    </source>
</reference>
<organism evidence="3 4">
    <name type="scientific">Nonomuraea helvata</name>
    <dbReference type="NCBI Taxonomy" id="37484"/>
    <lineage>
        <taxon>Bacteria</taxon>
        <taxon>Bacillati</taxon>
        <taxon>Actinomycetota</taxon>
        <taxon>Actinomycetes</taxon>
        <taxon>Streptosporangiales</taxon>
        <taxon>Streptosporangiaceae</taxon>
        <taxon>Nonomuraea</taxon>
    </lineage>
</organism>
<feature type="compositionally biased region" description="Basic and acidic residues" evidence="2">
    <location>
        <begin position="1"/>
        <end position="11"/>
    </location>
</feature>
<feature type="region of interest" description="Disordered" evidence="2">
    <location>
        <begin position="1"/>
        <end position="49"/>
    </location>
</feature>
<proteinExistence type="predicted"/>
<dbReference type="EMBL" id="JBHMBW010000016">
    <property type="protein sequence ID" value="MFB9625453.1"/>
    <property type="molecule type" value="Genomic_DNA"/>
</dbReference>
<evidence type="ECO:0000256" key="1">
    <source>
        <dbReference type="ARBA" id="ARBA00023172"/>
    </source>
</evidence>
<evidence type="ECO:0000313" key="4">
    <source>
        <dbReference type="Proteomes" id="UP001589532"/>
    </source>
</evidence>
<evidence type="ECO:0008006" key="5">
    <source>
        <dbReference type="Google" id="ProtNLM"/>
    </source>
</evidence>
<dbReference type="InterPro" id="IPR011010">
    <property type="entry name" value="DNA_brk_join_enz"/>
</dbReference>
<sequence>MSAAPTEDRNSLADTGAYAPASSEGTGQSVPGASPRLTRPPGIGGIAGLRLRHRRGDGGQVSQADVDLIDALDPLAWRTVADWLQERPSVAGRGARVQILAAFLRWLHTVEPGLNLLAVTGEHVDTYCRQARSGALTVGVRIPGKPLASATVTARGRVLSSFYRFAWSAGVLPQAATPSDTTCPRAMTRDERRQLRRGASCLAADGRLAEAVAVALLEATGASADALASLTGHDLHAVGDGSGKSLVLITVRNSQRDVVTFPVPEWVIPWLRARSSPRSPGELLIARDDGRPTDPEWLRLALVDAALAGGIPERRAKALRPPMLRAVAAASLVEQATYADVCASFPGRR</sequence>
<dbReference type="Proteomes" id="UP001589532">
    <property type="component" value="Unassembled WGS sequence"/>
</dbReference>
<dbReference type="Gene3D" id="1.10.443.10">
    <property type="entry name" value="Intergrase catalytic core"/>
    <property type="match status" value="1"/>
</dbReference>
<dbReference type="RefSeq" id="WP_344987950.1">
    <property type="nucleotide sequence ID" value="NZ_BAAAXV010000002.1"/>
</dbReference>
<dbReference type="SUPFAM" id="SSF56349">
    <property type="entry name" value="DNA breaking-rejoining enzymes"/>
    <property type="match status" value="1"/>
</dbReference>
<accession>A0ABV5S1E1</accession>
<keyword evidence="1" id="KW-0233">DNA recombination</keyword>
<gene>
    <name evidence="3" type="ORF">ACFFSA_20395</name>
</gene>
<dbReference type="InterPro" id="IPR013762">
    <property type="entry name" value="Integrase-like_cat_sf"/>
</dbReference>
<protein>
    <recommendedName>
        <fullName evidence="5">Integrase</fullName>
    </recommendedName>
</protein>
<evidence type="ECO:0000313" key="3">
    <source>
        <dbReference type="EMBL" id="MFB9625453.1"/>
    </source>
</evidence>
<name>A0ABV5S1E1_9ACTN</name>
<keyword evidence="4" id="KW-1185">Reference proteome</keyword>
<comment type="caution">
    <text evidence="3">The sequence shown here is derived from an EMBL/GenBank/DDBJ whole genome shotgun (WGS) entry which is preliminary data.</text>
</comment>